<dbReference type="GO" id="GO:0005737">
    <property type="term" value="C:cytoplasm"/>
    <property type="evidence" value="ECO:0007669"/>
    <property type="project" value="InterPro"/>
</dbReference>
<dbReference type="KEGG" id="ypy:YPK_0407"/>
<proteinExistence type="predicted"/>
<dbReference type="EMBL" id="CP000950">
    <property type="protein sequence ID" value="ACA66712.1"/>
    <property type="molecule type" value="Genomic_DNA"/>
</dbReference>
<sequence>MNGNIILNCIMNNNIPELIIDKPDIINAGFTPGTKFKIQQYRNGLIITLIANEIATQQILNEIENDHHIGMDWIQDKGELSLSGEWLTQTGLTGQPLAISVMAGKVVIRGQQGNMQHSYG</sequence>
<feature type="domain" description="Toxin SymE-like" evidence="1">
    <location>
        <begin position="62"/>
        <end position="109"/>
    </location>
</feature>
<dbReference type="AlphaFoldDB" id="A0A0H3AYZ1"/>
<name>A0A0H3AYZ1_YERPY</name>
<dbReference type="Pfam" id="PF08845">
    <property type="entry name" value="SymE_toxin"/>
    <property type="match status" value="1"/>
</dbReference>
<dbReference type="GO" id="GO:0016070">
    <property type="term" value="P:RNA metabolic process"/>
    <property type="evidence" value="ECO:0007669"/>
    <property type="project" value="InterPro"/>
</dbReference>
<dbReference type="GO" id="GO:0016788">
    <property type="term" value="F:hydrolase activity, acting on ester bonds"/>
    <property type="evidence" value="ECO:0007669"/>
    <property type="project" value="InterPro"/>
</dbReference>
<dbReference type="InterPro" id="IPR014944">
    <property type="entry name" value="Toxin_SymE-like"/>
</dbReference>
<gene>
    <name evidence="2" type="ordered locus">YPK_0407</name>
</gene>
<dbReference type="GO" id="GO:0003723">
    <property type="term" value="F:RNA binding"/>
    <property type="evidence" value="ECO:0007669"/>
    <property type="project" value="InterPro"/>
</dbReference>
<accession>A0A0H3AYZ1</accession>
<reference evidence="2" key="1">
    <citation type="submission" date="2008-02" db="EMBL/GenBank/DDBJ databases">
        <title>Complete sequence of Yersinia pseudotuberculosis YPIII.</title>
        <authorList>
            <consortium name="US DOE Joint Genome Institute"/>
            <person name="Challacombe J.F."/>
            <person name="Bruce D."/>
            <person name="Detter J.C."/>
            <person name="Green L."/>
            <person name="Land M."/>
            <person name="Munk C."/>
            <person name="Lindler L.E."/>
            <person name="Nikolich M.P."/>
            <person name="Brettin T."/>
        </authorList>
    </citation>
    <scope>NUCLEOTIDE SEQUENCE</scope>
    <source>
        <strain evidence="2">YPIII</strain>
    </source>
</reference>
<organism evidence="2">
    <name type="scientific">Yersinia pseudotuberculosis serotype O:3 (strain YPIII)</name>
    <dbReference type="NCBI Taxonomy" id="502800"/>
    <lineage>
        <taxon>Bacteria</taxon>
        <taxon>Pseudomonadati</taxon>
        <taxon>Pseudomonadota</taxon>
        <taxon>Gammaproteobacteria</taxon>
        <taxon>Enterobacterales</taxon>
        <taxon>Yersiniaceae</taxon>
        <taxon>Yersinia</taxon>
    </lineage>
</organism>
<dbReference type="PATRIC" id="fig|502800.11.peg.1008"/>
<protein>
    <recommendedName>
        <fullName evidence="1">Toxin SymE-like domain-containing protein</fullName>
    </recommendedName>
</protein>
<evidence type="ECO:0000313" key="2">
    <source>
        <dbReference type="EMBL" id="ACA66712.1"/>
    </source>
</evidence>
<evidence type="ECO:0000259" key="1">
    <source>
        <dbReference type="Pfam" id="PF08845"/>
    </source>
</evidence>